<name>A0ABY4WN08_9BACL</name>
<organism evidence="1 2">
    <name type="scientific">Brevibacillus ruminantium</name>
    <dbReference type="NCBI Taxonomy" id="2950604"/>
    <lineage>
        <taxon>Bacteria</taxon>
        <taxon>Bacillati</taxon>
        <taxon>Bacillota</taxon>
        <taxon>Bacilli</taxon>
        <taxon>Bacillales</taxon>
        <taxon>Paenibacillaceae</taxon>
        <taxon>Brevibacillus</taxon>
    </lineage>
</organism>
<evidence type="ECO:0000313" key="1">
    <source>
        <dbReference type="EMBL" id="USG68550.1"/>
    </source>
</evidence>
<accession>A0ABY4WN08</accession>
<sequence>MTIQELIKEAKKAGFTMVSDGVEMWDLDNFLEAMQDDEADYSFHFEGIVRRYDERGYEESSPLFRFFKGEGEL</sequence>
<geneLocation type="plasmid" evidence="1 2">
    <name>unnamed</name>
</geneLocation>
<dbReference type="EMBL" id="CP098756">
    <property type="protein sequence ID" value="USG68550.1"/>
    <property type="molecule type" value="Genomic_DNA"/>
</dbReference>
<reference evidence="1" key="1">
    <citation type="submission" date="2022-06" db="EMBL/GenBank/DDBJ databases">
        <title>Genome sequencing of Brevibacillus sp. BB3-R1.</title>
        <authorList>
            <person name="Heo J."/>
            <person name="Lee D."/>
            <person name="Won M."/>
            <person name="Han B.-H."/>
            <person name="Hong S.-B."/>
            <person name="Kwon S.-W."/>
        </authorList>
    </citation>
    <scope>NUCLEOTIDE SEQUENCE</scope>
    <source>
        <strain evidence="1">BB3-R1</strain>
        <plasmid evidence="1">unnamed</plasmid>
    </source>
</reference>
<keyword evidence="2" id="KW-1185">Reference proteome</keyword>
<proteinExistence type="predicted"/>
<evidence type="ECO:0000313" key="2">
    <source>
        <dbReference type="Proteomes" id="UP001056500"/>
    </source>
</evidence>
<keyword evidence="1" id="KW-0614">Plasmid</keyword>
<dbReference type="RefSeq" id="WP_251876508.1">
    <property type="nucleotide sequence ID" value="NZ_CP098756.1"/>
</dbReference>
<protein>
    <submittedName>
        <fullName evidence="1">Uncharacterized protein</fullName>
    </submittedName>
</protein>
<gene>
    <name evidence="1" type="ORF">NDK47_27585</name>
</gene>
<dbReference type="Proteomes" id="UP001056500">
    <property type="component" value="Plasmid unnamed"/>
</dbReference>